<comment type="caution">
    <text evidence="1">The sequence shown here is derived from an EMBL/GenBank/DDBJ whole genome shotgun (WGS) entry which is preliminary data.</text>
</comment>
<organism evidence="1 2">
    <name type="scientific">Dendrobium thyrsiflorum</name>
    <name type="common">Pinecone-like raceme dendrobium</name>
    <name type="synonym">Orchid</name>
    <dbReference type="NCBI Taxonomy" id="117978"/>
    <lineage>
        <taxon>Eukaryota</taxon>
        <taxon>Viridiplantae</taxon>
        <taxon>Streptophyta</taxon>
        <taxon>Embryophyta</taxon>
        <taxon>Tracheophyta</taxon>
        <taxon>Spermatophyta</taxon>
        <taxon>Magnoliopsida</taxon>
        <taxon>Liliopsida</taxon>
        <taxon>Asparagales</taxon>
        <taxon>Orchidaceae</taxon>
        <taxon>Epidendroideae</taxon>
        <taxon>Malaxideae</taxon>
        <taxon>Dendrobiinae</taxon>
        <taxon>Dendrobium</taxon>
    </lineage>
</organism>
<dbReference type="PANTHER" id="PTHR36076">
    <property type="entry name" value="THIOREDOXIN SUPERFAMILY PROTEIN"/>
    <property type="match status" value="1"/>
</dbReference>
<dbReference type="EMBL" id="JANQDX010000013">
    <property type="protein sequence ID" value="KAL0913373.1"/>
    <property type="molecule type" value="Genomic_DNA"/>
</dbReference>
<dbReference type="AlphaFoldDB" id="A0ABD0UL73"/>
<keyword evidence="2" id="KW-1185">Reference proteome</keyword>
<proteinExistence type="predicted"/>
<sequence>MPKSPQFLPTCCKQDYPVATLLSRNFWTLSGDAIASKLWKLAVLCFPAGCPLIPAPADCCLAARKIVSCCLEEFCSSKQHQVECPKYPGFCIARQRKDYPFIEIFHSPEEETLDLKHFLSNWYQSIDPGLLAAEFLKFQR</sequence>
<gene>
    <name evidence="1" type="ORF">M5K25_016831</name>
</gene>
<accession>A0ABD0UL73</accession>
<name>A0ABD0UL73_DENTH</name>
<protein>
    <submittedName>
        <fullName evidence="1">Uncharacterized protein</fullName>
    </submittedName>
</protein>
<reference evidence="1 2" key="1">
    <citation type="journal article" date="2024" name="Plant Biotechnol. J.">
        <title>Dendrobium thyrsiflorum genome and its molecular insights into genes involved in important horticultural traits.</title>
        <authorList>
            <person name="Chen B."/>
            <person name="Wang J.Y."/>
            <person name="Zheng P.J."/>
            <person name="Li K.L."/>
            <person name="Liang Y.M."/>
            <person name="Chen X.F."/>
            <person name="Zhang C."/>
            <person name="Zhao X."/>
            <person name="He X."/>
            <person name="Zhang G.Q."/>
            <person name="Liu Z.J."/>
            <person name="Xu Q."/>
        </authorList>
    </citation>
    <scope>NUCLEOTIDE SEQUENCE [LARGE SCALE GENOMIC DNA]</scope>
    <source>
        <strain evidence="1">GZMU011</strain>
    </source>
</reference>
<evidence type="ECO:0000313" key="2">
    <source>
        <dbReference type="Proteomes" id="UP001552299"/>
    </source>
</evidence>
<dbReference type="PANTHER" id="PTHR36076:SF1">
    <property type="entry name" value="THIOREDOXIN SUPERFAMILY PROTEIN"/>
    <property type="match status" value="1"/>
</dbReference>
<dbReference type="Proteomes" id="UP001552299">
    <property type="component" value="Unassembled WGS sequence"/>
</dbReference>
<evidence type="ECO:0000313" key="1">
    <source>
        <dbReference type="EMBL" id="KAL0913373.1"/>
    </source>
</evidence>